<feature type="domain" description="THUMP-like" evidence="1">
    <location>
        <begin position="319"/>
        <end position="390"/>
    </location>
</feature>
<evidence type="ECO:0000259" key="2">
    <source>
        <dbReference type="Pfam" id="PF22013"/>
    </source>
</evidence>
<gene>
    <name evidence="3" type="ordered locus">Palpr_0677</name>
</gene>
<reference key="1">
    <citation type="submission" date="2010-11" db="EMBL/GenBank/DDBJ databases">
        <title>The complete genome of Paludibacter propionicigenes DSM 17365.</title>
        <authorList>
            <consortium name="US DOE Joint Genome Institute (JGI-PGF)"/>
            <person name="Lucas S."/>
            <person name="Copeland A."/>
            <person name="Lapidus A."/>
            <person name="Bruce D."/>
            <person name="Goodwin L."/>
            <person name="Pitluck S."/>
            <person name="Kyrpides N."/>
            <person name="Mavromatis K."/>
            <person name="Ivanova N."/>
            <person name="Munk A.C."/>
            <person name="Brettin T."/>
            <person name="Detter J.C."/>
            <person name="Han C."/>
            <person name="Tapia R."/>
            <person name="Land M."/>
            <person name="Hauser L."/>
            <person name="Markowitz V."/>
            <person name="Cheng J.-F."/>
            <person name="Hugenholtz P."/>
            <person name="Woyke T."/>
            <person name="Wu D."/>
            <person name="Gronow S."/>
            <person name="Wellnitz S."/>
            <person name="Brambilla E."/>
            <person name="Klenk H.-P."/>
            <person name="Eisen J.A."/>
        </authorList>
    </citation>
    <scope>NUCLEOTIDE SEQUENCE</scope>
    <source>
        <strain>WB4</strain>
    </source>
</reference>
<name>E4T289_PALPW</name>
<dbReference type="Pfam" id="PF22013">
    <property type="entry name" value="PG_1098_Fer"/>
    <property type="match status" value="1"/>
</dbReference>
<dbReference type="Gene3D" id="1.10.10.1110">
    <property type="entry name" value="Methyltransferase PG1098, N-terminal domain"/>
    <property type="match status" value="1"/>
</dbReference>
<organism evidence="3 4">
    <name type="scientific">Paludibacter propionicigenes (strain DSM 17365 / JCM 13257 / WB4)</name>
    <dbReference type="NCBI Taxonomy" id="694427"/>
    <lineage>
        <taxon>Bacteria</taxon>
        <taxon>Pseudomonadati</taxon>
        <taxon>Bacteroidota</taxon>
        <taxon>Bacteroidia</taxon>
        <taxon>Bacteroidales</taxon>
        <taxon>Paludibacteraceae</taxon>
        <taxon>Paludibacter</taxon>
    </lineage>
</organism>
<sequence length="396" mass="44976">MNKETRQFIEENIAADIHQLAFQTARYPMVDMPLAICQINGKQKVKSKIPLFFNTEDILYPVQLSLEQSSSESTAKYKSSLCEGNSLTDLTGGFGVDCCFMSDGFKQVTYVERQKELCELATHNFNVLGKNQIEVIHSETEKYLLSMTHVDWIFVDPARRSSSGKKVVLLSDCEPDVAALSNQLLAKATRVMIKLSPMMDITAAIRELSTTSEVHIISVDNECKEVLLILNQSAPQNIRIKAVNLLKNEKIQLFEYDLNEESSVRVTYTQEIEKYLYEPNASLMKSGAFKTISKNFGIHKLHSNTNLYTSSKLLLQFPGRIFETIKTWGNSKTEHKELAQHLPKANIATRNYPMTVDELRKKLRIKEGGDTYLFACTIANEQKVIIECRKHSLQDD</sequence>
<dbReference type="Proteomes" id="UP000008718">
    <property type="component" value="Chromosome"/>
</dbReference>
<dbReference type="AlphaFoldDB" id="E4T289"/>
<evidence type="ECO:0000313" key="3">
    <source>
        <dbReference type="EMBL" id="ADQ78833.1"/>
    </source>
</evidence>
<dbReference type="OrthoDB" id="1000417at2"/>
<proteinExistence type="predicted"/>
<dbReference type="PANTHER" id="PTHR14741">
    <property type="entry name" value="S-ADENOSYLMETHIONINE-DEPENDENT METHYLTRANSFERASE RELATED"/>
    <property type="match status" value="1"/>
</dbReference>
<keyword evidence="4" id="KW-1185">Reference proteome</keyword>
<dbReference type="InterPro" id="IPR041497">
    <property type="entry name" value="Thump-like"/>
</dbReference>
<accession>E4T289</accession>
<dbReference type="InterPro" id="IPR029063">
    <property type="entry name" value="SAM-dependent_MTases_sf"/>
</dbReference>
<reference evidence="3 4" key="2">
    <citation type="journal article" date="2011" name="Stand. Genomic Sci.">
        <title>Complete genome sequence of Paludibacter propionicigenes type strain (WB4).</title>
        <authorList>
            <person name="Gronow S."/>
            <person name="Munk C."/>
            <person name="Lapidus A."/>
            <person name="Nolan M."/>
            <person name="Lucas S."/>
            <person name="Hammon N."/>
            <person name="Deshpande S."/>
            <person name="Cheng J.F."/>
            <person name="Tapia R."/>
            <person name="Han C."/>
            <person name="Goodwin L."/>
            <person name="Pitluck S."/>
            <person name="Liolios K."/>
            <person name="Ivanova N."/>
            <person name="Mavromatis K."/>
            <person name="Mikhailova N."/>
            <person name="Pati A."/>
            <person name="Chen A."/>
            <person name="Palaniappan K."/>
            <person name="Land M."/>
            <person name="Hauser L."/>
            <person name="Chang Y.J."/>
            <person name="Jeffries C.D."/>
            <person name="Brambilla E."/>
            <person name="Rohde M."/>
            <person name="Goker M."/>
            <person name="Detter J.C."/>
            <person name="Woyke T."/>
            <person name="Bristow J."/>
            <person name="Eisen J.A."/>
            <person name="Markowitz V."/>
            <person name="Hugenholtz P."/>
            <person name="Kyrpides N.C."/>
            <person name="Klenk H.P."/>
        </authorList>
    </citation>
    <scope>NUCLEOTIDE SEQUENCE [LARGE SCALE GENOMIC DNA]</scope>
    <source>
        <strain evidence="4">DSM 17365 / JCM 13257 / WB4</strain>
    </source>
</reference>
<dbReference type="Pfam" id="PF18096">
    <property type="entry name" value="Thump_like"/>
    <property type="match status" value="1"/>
</dbReference>
<evidence type="ECO:0000313" key="4">
    <source>
        <dbReference type="Proteomes" id="UP000008718"/>
    </source>
</evidence>
<dbReference type="SUPFAM" id="SSF53335">
    <property type="entry name" value="S-adenosyl-L-methionine-dependent methyltransferases"/>
    <property type="match status" value="1"/>
</dbReference>
<dbReference type="STRING" id="694427.Palpr_0677"/>
<dbReference type="RefSeq" id="WP_013444202.1">
    <property type="nucleotide sequence ID" value="NC_014734.1"/>
</dbReference>
<dbReference type="EMBL" id="CP002345">
    <property type="protein sequence ID" value="ADQ78833.1"/>
    <property type="molecule type" value="Genomic_DNA"/>
</dbReference>
<dbReference type="eggNOG" id="COG0742">
    <property type="taxonomic scope" value="Bacteria"/>
</dbReference>
<protein>
    <submittedName>
        <fullName evidence="3">Uncharacterized protein</fullName>
    </submittedName>
</protein>
<feature type="domain" description="PG-1098 ferredoxin-like" evidence="2">
    <location>
        <begin position="275"/>
        <end position="318"/>
    </location>
</feature>
<dbReference type="InterPro" id="IPR054168">
    <property type="entry name" value="PG_1098_Fer"/>
</dbReference>
<dbReference type="PANTHER" id="PTHR14741:SF32">
    <property type="entry name" value="TRIMETHYLGUANOSINE SYNTHASE"/>
    <property type="match status" value="1"/>
</dbReference>
<dbReference type="HOGENOM" id="CLU_038123_0_0_10"/>
<evidence type="ECO:0000259" key="1">
    <source>
        <dbReference type="Pfam" id="PF18096"/>
    </source>
</evidence>
<dbReference type="KEGG" id="ppn:Palpr_0677"/>
<dbReference type="Gene3D" id="3.40.50.150">
    <property type="entry name" value="Vaccinia Virus protein VP39"/>
    <property type="match status" value="1"/>
</dbReference>